<dbReference type="AlphaFoldDB" id="A0A0D0AED4"/>
<proteinExistence type="predicted"/>
<protein>
    <submittedName>
        <fullName evidence="1">Uncharacterized protein</fullName>
    </submittedName>
</protein>
<evidence type="ECO:0000313" key="1">
    <source>
        <dbReference type="EMBL" id="KIK30463.1"/>
    </source>
</evidence>
<name>A0A0D0AED4_9AGAM</name>
<reference evidence="1 2" key="1">
    <citation type="submission" date="2014-04" db="EMBL/GenBank/DDBJ databases">
        <authorList>
            <consortium name="DOE Joint Genome Institute"/>
            <person name="Kuo A."/>
            <person name="Kohler A."/>
            <person name="Costa M.D."/>
            <person name="Nagy L.G."/>
            <person name="Floudas D."/>
            <person name="Copeland A."/>
            <person name="Barry K.W."/>
            <person name="Cichocki N."/>
            <person name="Veneault-Fourrey C."/>
            <person name="LaButti K."/>
            <person name="Lindquist E.A."/>
            <person name="Lipzen A."/>
            <person name="Lundell T."/>
            <person name="Morin E."/>
            <person name="Murat C."/>
            <person name="Sun H."/>
            <person name="Tunlid A."/>
            <person name="Henrissat B."/>
            <person name="Grigoriev I.V."/>
            <person name="Hibbett D.S."/>
            <person name="Martin F."/>
            <person name="Nordberg H.P."/>
            <person name="Cantor M.N."/>
            <person name="Hua S.X."/>
        </authorList>
    </citation>
    <scope>NUCLEOTIDE SEQUENCE [LARGE SCALE GENOMIC DNA]</scope>
    <source>
        <strain evidence="1 2">441</strain>
    </source>
</reference>
<organism evidence="1 2">
    <name type="scientific">Pisolithus microcarpus 441</name>
    <dbReference type="NCBI Taxonomy" id="765257"/>
    <lineage>
        <taxon>Eukaryota</taxon>
        <taxon>Fungi</taxon>
        <taxon>Dikarya</taxon>
        <taxon>Basidiomycota</taxon>
        <taxon>Agaricomycotina</taxon>
        <taxon>Agaricomycetes</taxon>
        <taxon>Agaricomycetidae</taxon>
        <taxon>Boletales</taxon>
        <taxon>Sclerodermatineae</taxon>
        <taxon>Pisolithaceae</taxon>
        <taxon>Pisolithus</taxon>
    </lineage>
</organism>
<evidence type="ECO:0000313" key="2">
    <source>
        <dbReference type="Proteomes" id="UP000054018"/>
    </source>
</evidence>
<gene>
    <name evidence="1" type="ORF">PISMIDRAFT_670488</name>
</gene>
<accession>A0A0D0AED4</accession>
<dbReference type="Proteomes" id="UP000054018">
    <property type="component" value="Unassembled WGS sequence"/>
</dbReference>
<dbReference type="EMBL" id="KN833686">
    <property type="protein sequence ID" value="KIK30463.1"/>
    <property type="molecule type" value="Genomic_DNA"/>
</dbReference>
<dbReference type="HOGENOM" id="CLU_2813355_0_0_1"/>
<reference evidence="2" key="2">
    <citation type="submission" date="2015-01" db="EMBL/GenBank/DDBJ databases">
        <title>Evolutionary Origins and Diversification of the Mycorrhizal Mutualists.</title>
        <authorList>
            <consortium name="DOE Joint Genome Institute"/>
            <consortium name="Mycorrhizal Genomics Consortium"/>
            <person name="Kohler A."/>
            <person name="Kuo A."/>
            <person name="Nagy L.G."/>
            <person name="Floudas D."/>
            <person name="Copeland A."/>
            <person name="Barry K.W."/>
            <person name="Cichocki N."/>
            <person name="Veneault-Fourrey C."/>
            <person name="LaButti K."/>
            <person name="Lindquist E.A."/>
            <person name="Lipzen A."/>
            <person name="Lundell T."/>
            <person name="Morin E."/>
            <person name="Murat C."/>
            <person name="Riley R."/>
            <person name="Ohm R."/>
            <person name="Sun H."/>
            <person name="Tunlid A."/>
            <person name="Henrissat B."/>
            <person name="Grigoriev I.V."/>
            <person name="Hibbett D.S."/>
            <person name="Martin F."/>
        </authorList>
    </citation>
    <scope>NUCLEOTIDE SEQUENCE [LARGE SCALE GENOMIC DNA]</scope>
    <source>
        <strain evidence="2">441</strain>
    </source>
</reference>
<sequence>MGTLIFPAAGKLDEQALAWPSRSLPRILRTFLRLIPFPSSTDRPGLHAMLHLHNRFIHAQHTRLAYT</sequence>
<keyword evidence="2" id="KW-1185">Reference proteome</keyword>